<keyword evidence="2" id="KW-1185">Reference proteome</keyword>
<comment type="caution">
    <text evidence="1">The sequence shown here is derived from an EMBL/GenBank/DDBJ whole genome shotgun (WGS) entry which is preliminary data.</text>
</comment>
<dbReference type="EMBL" id="LSRX01000004">
    <property type="protein sequence ID" value="OLQ15335.1"/>
    <property type="molecule type" value="Genomic_DNA"/>
</dbReference>
<gene>
    <name evidence="1" type="ORF">AK812_SmicGene432</name>
</gene>
<evidence type="ECO:0000313" key="1">
    <source>
        <dbReference type="EMBL" id="OLQ15335.1"/>
    </source>
</evidence>
<dbReference type="Proteomes" id="UP000186817">
    <property type="component" value="Unassembled WGS sequence"/>
</dbReference>
<dbReference type="AlphaFoldDB" id="A0A1Q9F6L0"/>
<dbReference type="Gene3D" id="3.30.540.10">
    <property type="entry name" value="Fructose-1,6-Bisphosphatase, subunit A, domain 1"/>
    <property type="match status" value="1"/>
</dbReference>
<organism evidence="1 2">
    <name type="scientific">Symbiodinium microadriaticum</name>
    <name type="common">Dinoflagellate</name>
    <name type="synonym">Zooxanthella microadriatica</name>
    <dbReference type="NCBI Taxonomy" id="2951"/>
    <lineage>
        <taxon>Eukaryota</taxon>
        <taxon>Sar</taxon>
        <taxon>Alveolata</taxon>
        <taxon>Dinophyceae</taxon>
        <taxon>Suessiales</taxon>
        <taxon>Symbiodiniaceae</taxon>
        <taxon>Symbiodinium</taxon>
    </lineage>
</organism>
<sequence length="183" mass="20046">MHPARAELLGLQGEVNVQGEEPAELSPKRKKVLIFVSDSSTALCKSNRKGKLTKGDLAQEVDNVALNCGYLHAYYTMCWGKTLSWLAWQVEEHLKVAAVDYPDALVDIIVWWAGNEISGQWGCIPTRIAPGAAYRDGTATTEDQKKLDVITNDVLKKALKYTGKLGTMASEEEARSGVSGQLH</sequence>
<dbReference type="SUPFAM" id="SSF56655">
    <property type="entry name" value="Carbohydrate phosphatase"/>
    <property type="match status" value="1"/>
</dbReference>
<reference evidence="1 2" key="1">
    <citation type="submission" date="2016-02" db="EMBL/GenBank/DDBJ databases">
        <title>Genome analysis of coral dinoflagellate symbionts highlights evolutionary adaptations to a symbiotic lifestyle.</title>
        <authorList>
            <person name="Aranda M."/>
            <person name="Li Y."/>
            <person name="Liew Y.J."/>
            <person name="Baumgarten S."/>
            <person name="Simakov O."/>
            <person name="Wilson M."/>
            <person name="Piel J."/>
            <person name="Ashoor H."/>
            <person name="Bougouffa S."/>
            <person name="Bajic V.B."/>
            <person name="Ryu T."/>
            <person name="Ravasi T."/>
            <person name="Bayer T."/>
            <person name="Micklem G."/>
            <person name="Kim H."/>
            <person name="Bhak J."/>
            <person name="Lajeunesse T.C."/>
            <person name="Voolstra C.R."/>
        </authorList>
    </citation>
    <scope>NUCLEOTIDE SEQUENCE [LARGE SCALE GENOMIC DNA]</scope>
    <source>
        <strain evidence="1 2">CCMP2467</strain>
    </source>
</reference>
<evidence type="ECO:0000313" key="2">
    <source>
        <dbReference type="Proteomes" id="UP000186817"/>
    </source>
</evidence>
<accession>A0A1Q9F6L0</accession>
<protein>
    <submittedName>
        <fullName evidence="1">Uncharacterized protein</fullName>
    </submittedName>
</protein>
<proteinExistence type="predicted"/>
<dbReference type="OrthoDB" id="10467558at2759"/>
<name>A0A1Q9F6L0_SYMMI</name>